<comment type="caution">
    <text evidence="2">The sequence shown here is derived from an EMBL/GenBank/DDBJ whole genome shotgun (WGS) entry which is preliminary data.</text>
</comment>
<dbReference type="EMBL" id="JBHRZF010000171">
    <property type="protein sequence ID" value="MFC3862082.1"/>
    <property type="molecule type" value="Genomic_DNA"/>
</dbReference>
<keyword evidence="3" id="KW-1185">Reference proteome</keyword>
<dbReference type="RefSeq" id="WP_380079615.1">
    <property type="nucleotide sequence ID" value="NZ_JBHRZF010000171.1"/>
</dbReference>
<reference evidence="3" key="1">
    <citation type="journal article" date="2019" name="Int. J. Syst. Evol. Microbiol.">
        <title>The Global Catalogue of Microorganisms (GCM) 10K type strain sequencing project: providing services to taxonomists for standard genome sequencing and annotation.</title>
        <authorList>
            <consortium name="The Broad Institute Genomics Platform"/>
            <consortium name="The Broad Institute Genome Sequencing Center for Infectious Disease"/>
            <person name="Wu L."/>
            <person name="Ma J."/>
        </authorList>
    </citation>
    <scope>NUCLEOTIDE SEQUENCE [LARGE SCALE GENOMIC DNA]</scope>
    <source>
        <strain evidence="3">CCTCC AB 2013263</strain>
    </source>
</reference>
<evidence type="ECO:0000256" key="1">
    <source>
        <dbReference type="SAM" id="SignalP"/>
    </source>
</evidence>
<evidence type="ECO:0000313" key="3">
    <source>
        <dbReference type="Proteomes" id="UP001595748"/>
    </source>
</evidence>
<protein>
    <submittedName>
        <fullName evidence="2">Uncharacterized protein</fullName>
    </submittedName>
</protein>
<gene>
    <name evidence="2" type="ORF">ACFOPQ_15035</name>
</gene>
<organism evidence="2 3">
    <name type="scientific">Deinococcus antarcticus</name>
    <dbReference type="NCBI Taxonomy" id="1298767"/>
    <lineage>
        <taxon>Bacteria</taxon>
        <taxon>Thermotogati</taxon>
        <taxon>Deinococcota</taxon>
        <taxon>Deinococci</taxon>
        <taxon>Deinococcales</taxon>
        <taxon>Deinococcaceae</taxon>
        <taxon>Deinococcus</taxon>
    </lineage>
</organism>
<dbReference type="Proteomes" id="UP001595748">
    <property type="component" value="Unassembled WGS sequence"/>
</dbReference>
<sequence>MHRIPPLLVALTFNLASAAQTTQYAGITKVVPQGQTLTLNLNYIDFILLGDPAGDAQAMKLGGYKTRQELYDDNPAGWYARDINPKLRTLNTNTSTVFELVCLKFPGGVIKVNRDVFLAAYQGKNPIPDCNWDFTGGMVKMRLDGTRILRITQQYLP</sequence>
<name>A0ABV8ACY5_9DEIO</name>
<evidence type="ECO:0000313" key="2">
    <source>
        <dbReference type="EMBL" id="MFC3862082.1"/>
    </source>
</evidence>
<feature type="chain" id="PRO_5045219691" evidence="1">
    <location>
        <begin position="19"/>
        <end position="157"/>
    </location>
</feature>
<proteinExistence type="predicted"/>
<accession>A0ABV8ACY5</accession>
<feature type="signal peptide" evidence="1">
    <location>
        <begin position="1"/>
        <end position="18"/>
    </location>
</feature>
<keyword evidence="1" id="KW-0732">Signal</keyword>